<dbReference type="EMBL" id="GL377571">
    <property type="protein sequence ID" value="EFJ33147.1"/>
    <property type="molecule type" value="Genomic_DNA"/>
</dbReference>
<dbReference type="HOGENOM" id="CLU_001724_0_0_1"/>
<evidence type="ECO:0000256" key="3">
    <source>
        <dbReference type="RuleBase" id="RU003718"/>
    </source>
</evidence>
<dbReference type="SUPFAM" id="SSF53756">
    <property type="entry name" value="UDP-Glycosyltransferase/glycogen phosphorylase"/>
    <property type="match status" value="1"/>
</dbReference>
<gene>
    <name evidence="6" type="ORF">SELMODRAFT_84387</name>
</gene>
<evidence type="ECO:0000256" key="2">
    <source>
        <dbReference type="ARBA" id="ARBA00022679"/>
    </source>
</evidence>
<reference evidence="6 7" key="1">
    <citation type="journal article" date="2011" name="Science">
        <title>The Selaginella genome identifies genetic changes associated with the evolution of vascular plants.</title>
        <authorList>
            <person name="Banks J.A."/>
            <person name="Nishiyama T."/>
            <person name="Hasebe M."/>
            <person name="Bowman J.L."/>
            <person name="Gribskov M."/>
            <person name="dePamphilis C."/>
            <person name="Albert V.A."/>
            <person name="Aono N."/>
            <person name="Aoyama T."/>
            <person name="Ambrose B.A."/>
            <person name="Ashton N.W."/>
            <person name="Axtell M.J."/>
            <person name="Barker E."/>
            <person name="Barker M.S."/>
            <person name="Bennetzen J.L."/>
            <person name="Bonawitz N.D."/>
            <person name="Chapple C."/>
            <person name="Cheng C."/>
            <person name="Correa L.G."/>
            <person name="Dacre M."/>
            <person name="DeBarry J."/>
            <person name="Dreyer I."/>
            <person name="Elias M."/>
            <person name="Engstrom E.M."/>
            <person name="Estelle M."/>
            <person name="Feng L."/>
            <person name="Finet C."/>
            <person name="Floyd S.K."/>
            <person name="Frommer W.B."/>
            <person name="Fujita T."/>
            <person name="Gramzow L."/>
            <person name="Gutensohn M."/>
            <person name="Harholt J."/>
            <person name="Hattori M."/>
            <person name="Heyl A."/>
            <person name="Hirai T."/>
            <person name="Hiwatashi Y."/>
            <person name="Ishikawa M."/>
            <person name="Iwata M."/>
            <person name="Karol K.G."/>
            <person name="Koehler B."/>
            <person name="Kolukisaoglu U."/>
            <person name="Kubo M."/>
            <person name="Kurata T."/>
            <person name="Lalonde S."/>
            <person name="Li K."/>
            <person name="Li Y."/>
            <person name="Litt A."/>
            <person name="Lyons E."/>
            <person name="Manning G."/>
            <person name="Maruyama T."/>
            <person name="Michael T.P."/>
            <person name="Mikami K."/>
            <person name="Miyazaki S."/>
            <person name="Morinaga S."/>
            <person name="Murata T."/>
            <person name="Mueller-Roeber B."/>
            <person name="Nelson D.R."/>
            <person name="Obara M."/>
            <person name="Oguri Y."/>
            <person name="Olmstead R.G."/>
            <person name="Onodera N."/>
            <person name="Petersen B.L."/>
            <person name="Pils B."/>
            <person name="Prigge M."/>
            <person name="Rensing S.A."/>
            <person name="Riano-Pachon D.M."/>
            <person name="Roberts A.W."/>
            <person name="Sato Y."/>
            <person name="Scheller H.V."/>
            <person name="Schulz B."/>
            <person name="Schulz C."/>
            <person name="Shakirov E.V."/>
            <person name="Shibagaki N."/>
            <person name="Shinohara N."/>
            <person name="Shippen D.E."/>
            <person name="Soerensen I."/>
            <person name="Sotooka R."/>
            <person name="Sugimoto N."/>
            <person name="Sugita M."/>
            <person name="Sumikawa N."/>
            <person name="Tanurdzic M."/>
            <person name="Theissen G."/>
            <person name="Ulvskov P."/>
            <person name="Wakazuki S."/>
            <person name="Weng J.K."/>
            <person name="Willats W.W."/>
            <person name="Wipf D."/>
            <person name="Wolf P.G."/>
            <person name="Yang L."/>
            <person name="Zimmer A.D."/>
            <person name="Zhu Q."/>
            <person name="Mitros T."/>
            <person name="Hellsten U."/>
            <person name="Loque D."/>
            <person name="Otillar R."/>
            <person name="Salamov A."/>
            <person name="Schmutz J."/>
            <person name="Shapiro H."/>
            <person name="Lindquist E."/>
            <person name="Lucas S."/>
            <person name="Rokhsar D."/>
            <person name="Grigoriev I.V."/>
        </authorList>
    </citation>
    <scope>NUCLEOTIDE SEQUENCE [LARGE SCALE GENOMIC DNA]</scope>
</reference>
<evidence type="ECO:0000313" key="6">
    <source>
        <dbReference type="EMBL" id="EFJ33147.1"/>
    </source>
</evidence>
<feature type="domain" description="Glycosyltransferase N-terminal" evidence="5">
    <location>
        <begin position="3"/>
        <end position="135"/>
    </location>
</feature>
<dbReference type="InterPro" id="IPR035595">
    <property type="entry name" value="UDP_glycos_trans_CS"/>
</dbReference>
<dbReference type="Proteomes" id="UP000001514">
    <property type="component" value="Unassembled WGS sequence"/>
</dbReference>
<keyword evidence="2 3" id="KW-0808">Transferase</keyword>
<dbReference type="InterPro" id="IPR002213">
    <property type="entry name" value="UDP_glucos_trans"/>
</dbReference>
<dbReference type="PANTHER" id="PTHR11926">
    <property type="entry name" value="GLUCOSYL/GLUCURONOSYL TRANSFERASES"/>
    <property type="match status" value="1"/>
</dbReference>
<organism evidence="7">
    <name type="scientific">Selaginella moellendorffii</name>
    <name type="common">Spikemoss</name>
    <dbReference type="NCBI Taxonomy" id="88036"/>
    <lineage>
        <taxon>Eukaryota</taxon>
        <taxon>Viridiplantae</taxon>
        <taxon>Streptophyta</taxon>
        <taxon>Embryophyta</taxon>
        <taxon>Tracheophyta</taxon>
        <taxon>Lycopodiopsida</taxon>
        <taxon>Selaginellales</taxon>
        <taxon>Selaginellaceae</taxon>
        <taxon>Selaginella</taxon>
    </lineage>
</organism>
<proteinExistence type="inferred from homology"/>
<dbReference type="Gene3D" id="3.40.50.2000">
    <property type="entry name" value="Glycogen Phosphorylase B"/>
    <property type="match status" value="2"/>
</dbReference>
<name>D8R4R2_SELML</name>
<dbReference type="PANTHER" id="PTHR11926:SF774">
    <property type="entry name" value="UDP-GLYCOSYLTRANSFERASE 85A1-RELATED"/>
    <property type="match status" value="1"/>
</dbReference>
<dbReference type="KEGG" id="smo:SELMODRAFT_84387"/>
<dbReference type="Gramene" id="EFJ33147">
    <property type="protein sequence ID" value="EFJ33147"/>
    <property type="gene ID" value="SELMODRAFT_84387"/>
</dbReference>
<comment type="similarity">
    <text evidence="1 3">Belongs to the UDP-glycosyltransferase family.</text>
</comment>
<dbReference type="GO" id="GO:0035251">
    <property type="term" value="F:UDP-glucosyltransferase activity"/>
    <property type="evidence" value="ECO:0000318"/>
    <property type="project" value="GO_Central"/>
</dbReference>
<sequence>MESSTVVVFPLPVIGHITPMLHFAARLVSQGLKVTFVTTRRTQSRVLRAISETMPDSASTLKFVSIPDDQLEEQGDTKKTGIEAIWEAIALMHSLRGTFERLLKEILDQEQRVACLVSDFLLDWTGEVAAKFHLPRAAFWTSNAAFLLLMIHAPDLVSSGCVPLRGKLNLPEETKDEFIPYLEGVPRLRARELPFALHADSPADPGFKLSQSSIRNNLKASWVVTNTFDEIEVEAIAALRQFVEHELVVLGPVLPSSSSSLETAKDTGVILKWLNNKKKASVLYISFGTVAGIDSMRSIEELARGLEVSGIDFVWVFRTNLVEDKDEDFMEKFQERTKALEKGLVVPWAPQLQVLQHNAVGGFLTHCGWNSVLESIWSGVPMLGWPCMAEQNLNQKFITDIWKIGVPFDAAMDATAISSAVVKLMQGKEGKWARKSVARMRIAGQRALAPGGTSHKSLEEFVESLKLDRAA</sequence>
<dbReference type="FunFam" id="3.40.50.2000:FF:000060">
    <property type="entry name" value="Glycosyltransferase"/>
    <property type="match status" value="1"/>
</dbReference>
<keyword evidence="3" id="KW-0328">Glycosyltransferase</keyword>
<dbReference type="InterPro" id="IPR058980">
    <property type="entry name" value="Glyco_transf_N"/>
</dbReference>
<evidence type="ECO:0000256" key="4">
    <source>
        <dbReference type="RuleBase" id="RU362057"/>
    </source>
</evidence>
<dbReference type="Pfam" id="PF00201">
    <property type="entry name" value="UDPGT"/>
    <property type="match status" value="1"/>
</dbReference>
<dbReference type="eggNOG" id="KOG1192">
    <property type="taxonomic scope" value="Eukaryota"/>
</dbReference>
<dbReference type="EC" id="2.4.1.-" evidence="4"/>
<dbReference type="PROSITE" id="PS00375">
    <property type="entry name" value="UDPGT"/>
    <property type="match status" value="1"/>
</dbReference>
<evidence type="ECO:0000256" key="1">
    <source>
        <dbReference type="ARBA" id="ARBA00009995"/>
    </source>
</evidence>
<dbReference type="CDD" id="cd03784">
    <property type="entry name" value="GT1_Gtf-like"/>
    <property type="match status" value="1"/>
</dbReference>
<keyword evidence="7" id="KW-1185">Reference proteome</keyword>
<evidence type="ECO:0000313" key="7">
    <source>
        <dbReference type="Proteomes" id="UP000001514"/>
    </source>
</evidence>
<dbReference type="InParanoid" id="D8R4R2"/>
<dbReference type="Pfam" id="PF26168">
    <property type="entry name" value="Glyco_transf_N"/>
    <property type="match status" value="1"/>
</dbReference>
<dbReference type="AlphaFoldDB" id="D8R4R2"/>
<evidence type="ECO:0000259" key="5">
    <source>
        <dbReference type="Pfam" id="PF26168"/>
    </source>
</evidence>
<accession>D8R4R2</accession>
<protein>
    <recommendedName>
        <fullName evidence="4">Glycosyltransferase</fullName>
        <ecNumber evidence="4">2.4.1.-</ecNumber>
    </recommendedName>
</protein>